<dbReference type="PANTHER" id="PTHR22595">
    <property type="entry name" value="CHITINASE-RELATED"/>
    <property type="match status" value="1"/>
</dbReference>
<dbReference type="AlphaFoldDB" id="A0A2U1LDD2"/>
<evidence type="ECO:0000256" key="5">
    <source>
        <dbReference type="ARBA" id="ARBA00023157"/>
    </source>
</evidence>
<keyword evidence="5" id="KW-1015">Disulfide bond</keyword>
<dbReference type="PANTHER" id="PTHR22595:SF79">
    <property type="entry name" value="CHITINASE 12"/>
    <property type="match status" value="1"/>
</dbReference>
<dbReference type="CDD" id="cd00325">
    <property type="entry name" value="chitinase_GH19"/>
    <property type="match status" value="1"/>
</dbReference>
<reference evidence="7 8" key="1">
    <citation type="journal article" date="2018" name="Mol. Plant">
        <title>The genome of Artemisia annua provides insight into the evolution of Asteraceae family and artemisinin biosynthesis.</title>
        <authorList>
            <person name="Shen Q."/>
            <person name="Zhang L."/>
            <person name="Liao Z."/>
            <person name="Wang S."/>
            <person name="Yan T."/>
            <person name="Shi P."/>
            <person name="Liu M."/>
            <person name="Fu X."/>
            <person name="Pan Q."/>
            <person name="Wang Y."/>
            <person name="Lv Z."/>
            <person name="Lu X."/>
            <person name="Zhang F."/>
            <person name="Jiang W."/>
            <person name="Ma Y."/>
            <person name="Chen M."/>
            <person name="Hao X."/>
            <person name="Li L."/>
            <person name="Tang Y."/>
            <person name="Lv G."/>
            <person name="Zhou Y."/>
            <person name="Sun X."/>
            <person name="Brodelius P.E."/>
            <person name="Rose J.K.C."/>
            <person name="Tang K."/>
        </authorList>
    </citation>
    <scope>NUCLEOTIDE SEQUENCE [LARGE SCALE GENOMIC DNA]</scope>
    <source>
        <strain evidence="8">cv. Huhao1</strain>
        <tissue evidence="7">Leaf</tissue>
    </source>
</reference>
<evidence type="ECO:0000256" key="1">
    <source>
        <dbReference type="ARBA" id="ARBA00003102"/>
    </source>
</evidence>
<keyword evidence="3" id="KW-0611">Plant defense</keyword>
<organism evidence="7 8">
    <name type="scientific">Artemisia annua</name>
    <name type="common">Sweet wormwood</name>
    <dbReference type="NCBI Taxonomy" id="35608"/>
    <lineage>
        <taxon>Eukaryota</taxon>
        <taxon>Viridiplantae</taxon>
        <taxon>Streptophyta</taxon>
        <taxon>Embryophyta</taxon>
        <taxon>Tracheophyta</taxon>
        <taxon>Spermatophyta</taxon>
        <taxon>Magnoliopsida</taxon>
        <taxon>eudicotyledons</taxon>
        <taxon>Gunneridae</taxon>
        <taxon>Pentapetalae</taxon>
        <taxon>asterids</taxon>
        <taxon>campanulids</taxon>
        <taxon>Asterales</taxon>
        <taxon>Asteraceae</taxon>
        <taxon>Asteroideae</taxon>
        <taxon>Anthemideae</taxon>
        <taxon>Artemisiinae</taxon>
        <taxon>Artemisia</taxon>
    </lineage>
</organism>
<gene>
    <name evidence="7" type="ORF">CTI12_AA503480</name>
</gene>
<dbReference type="GO" id="GO:0008061">
    <property type="term" value="F:chitin binding"/>
    <property type="evidence" value="ECO:0007669"/>
    <property type="project" value="UniProtKB-KW"/>
</dbReference>
<evidence type="ECO:0000256" key="4">
    <source>
        <dbReference type="ARBA" id="ARBA00023024"/>
    </source>
</evidence>
<dbReference type="GO" id="GO:0004568">
    <property type="term" value="F:chitinase activity"/>
    <property type="evidence" value="ECO:0007669"/>
    <property type="project" value="InterPro"/>
</dbReference>
<keyword evidence="4" id="KW-0624">Polysaccharide degradation</keyword>
<keyword evidence="4" id="KW-0146">Chitin degradation</keyword>
<evidence type="ECO:0000313" key="7">
    <source>
        <dbReference type="EMBL" id="PWA46996.1"/>
    </source>
</evidence>
<dbReference type="InterPro" id="IPR023346">
    <property type="entry name" value="Lysozyme-like_dom_sf"/>
</dbReference>
<dbReference type="OrthoDB" id="5985073at2759"/>
<comment type="caution">
    <text evidence="7">The sequence shown here is derived from an EMBL/GenBank/DDBJ whole genome shotgun (WGS) entry which is preliminary data.</text>
</comment>
<protein>
    <submittedName>
        <fullName evidence="7">Chitinase</fullName>
    </submittedName>
</protein>
<feature type="domain" description="Glycoside hydrolase family 19 catalytic" evidence="6">
    <location>
        <begin position="1"/>
        <end position="73"/>
    </location>
</feature>
<evidence type="ECO:0000259" key="6">
    <source>
        <dbReference type="Pfam" id="PF00182"/>
    </source>
</evidence>
<accession>A0A2U1LDD2</accession>
<sequence>MTPQANKPSSHDVITGSLSPSAADRSVGHISGYGVITNIINGGLECGKGQNDKVEDKIGFYRRYCSILPIKACEGRDPKGLYKLAPHTKLLCSFLFCRKIFFSFDLILKCSDLLFPANSVIVMITTFRNARNTLLSEPRYSKTCQILTVYATIVFLKYFHHNNMCKQKLYKRLCMCKENPDTAPTLDIQR</sequence>
<comment type="function">
    <text evidence="1">Defense against chitin-containing fungal pathogens.</text>
</comment>
<proteinExistence type="predicted"/>
<evidence type="ECO:0000256" key="2">
    <source>
        <dbReference type="ARBA" id="ARBA00022669"/>
    </source>
</evidence>
<dbReference type="GO" id="GO:0050832">
    <property type="term" value="P:defense response to fungus"/>
    <property type="evidence" value="ECO:0007669"/>
    <property type="project" value="TreeGrafter"/>
</dbReference>
<name>A0A2U1LDD2_ARTAN</name>
<dbReference type="GO" id="GO:0006032">
    <property type="term" value="P:chitin catabolic process"/>
    <property type="evidence" value="ECO:0007669"/>
    <property type="project" value="UniProtKB-KW"/>
</dbReference>
<dbReference type="Pfam" id="PF00182">
    <property type="entry name" value="Glyco_hydro_19"/>
    <property type="match status" value="1"/>
</dbReference>
<keyword evidence="8" id="KW-1185">Reference proteome</keyword>
<dbReference type="STRING" id="35608.A0A2U1LDD2"/>
<keyword evidence="4" id="KW-0119">Carbohydrate metabolism</keyword>
<evidence type="ECO:0000256" key="3">
    <source>
        <dbReference type="ARBA" id="ARBA00022821"/>
    </source>
</evidence>
<dbReference type="EMBL" id="PKPP01010013">
    <property type="protein sequence ID" value="PWA46996.1"/>
    <property type="molecule type" value="Genomic_DNA"/>
</dbReference>
<dbReference type="SUPFAM" id="SSF53955">
    <property type="entry name" value="Lysozyme-like"/>
    <property type="match status" value="1"/>
</dbReference>
<evidence type="ECO:0000313" key="8">
    <source>
        <dbReference type="Proteomes" id="UP000245207"/>
    </source>
</evidence>
<keyword evidence="2" id="KW-0147">Chitin-binding</keyword>
<dbReference type="InterPro" id="IPR000726">
    <property type="entry name" value="Glyco_hydro_19_cat"/>
</dbReference>
<dbReference type="Gene3D" id="1.10.530.10">
    <property type="match status" value="1"/>
</dbReference>
<dbReference type="Proteomes" id="UP000245207">
    <property type="component" value="Unassembled WGS sequence"/>
</dbReference>
<dbReference type="GO" id="GO:0016998">
    <property type="term" value="P:cell wall macromolecule catabolic process"/>
    <property type="evidence" value="ECO:0007669"/>
    <property type="project" value="InterPro"/>
</dbReference>